<dbReference type="Proteomes" id="UP000001095">
    <property type="component" value="Unassembled WGS sequence"/>
</dbReference>
<gene>
    <name evidence="2" type="ORF">HMPREF9696_00863</name>
</gene>
<dbReference type="HOGENOM" id="CLU_1567385_0_0_5"/>
<sequence length="170" mass="18752">MSNKSLSRTTRTRVTTGKQLFLERVDERSLVARRYREVLGSIVSDLGGSDAMSEAELILARRAASLVVAAEQHESRMADGEKLDLESYMPVVNTLMRLLSTLGLKRRPKHVGPSPLEGYHAANGNASEPDVVDAEPERDEPLPARRINEAIAAVANGSESRPRRIIRPVR</sequence>
<keyword evidence="3" id="KW-1185">Reference proteome</keyword>
<evidence type="ECO:0000313" key="3">
    <source>
        <dbReference type="Proteomes" id="UP000001095"/>
    </source>
</evidence>
<dbReference type="AlphaFoldDB" id="K8PCQ1"/>
<dbReference type="EMBL" id="AGWY01000003">
    <property type="protein sequence ID" value="EKS40412.1"/>
    <property type="molecule type" value="Genomic_DNA"/>
</dbReference>
<protein>
    <recommendedName>
        <fullName evidence="4">Terminase small subunit</fullName>
    </recommendedName>
</protein>
<proteinExistence type="predicted"/>
<organism evidence="2 3">
    <name type="scientific">Afipia clevelandensis ATCC 49720</name>
    <dbReference type="NCBI Taxonomy" id="883079"/>
    <lineage>
        <taxon>Bacteria</taxon>
        <taxon>Pseudomonadati</taxon>
        <taxon>Pseudomonadota</taxon>
        <taxon>Alphaproteobacteria</taxon>
        <taxon>Hyphomicrobiales</taxon>
        <taxon>Nitrobacteraceae</taxon>
        <taxon>Afipia</taxon>
    </lineage>
</organism>
<comment type="caution">
    <text evidence="2">The sequence shown here is derived from an EMBL/GenBank/DDBJ whole genome shotgun (WGS) entry which is preliminary data.</text>
</comment>
<dbReference type="OrthoDB" id="7568253at2"/>
<reference evidence="2 3" key="1">
    <citation type="submission" date="2012-04" db="EMBL/GenBank/DDBJ databases">
        <title>The Genome Sequence of Afipia clevelandensis ATCC 49720.</title>
        <authorList>
            <consortium name="The Broad Institute Genome Sequencing Platform"/>
            <person name="Earl A."/>
            <person name="Ward D."/>
            <person name="Feldgarden M."/>
            <person name="Gevers D."/>
            <person name="Huys G."/>
            <person name="Walker B."/>
            <person name="Young S.K."/>
            <person name="Zeng Q."/>
            <person name="Gargeya S."/>
            <person name="Fitzgerald M."/>
            <person name="Haas B."/>
            <person name="Abouelleil A."/>
            <person name="Alvarado L."/>
            <person name="Arachchi H.M."/>
            <person name="Berlin A."/>
            <person name="Chapman S.B."/>
            <person name="Goldberg J."/>
            <person name="Griggs A."/>
            <person name="Gujja S."/>
            <person name="Hansen M."/>
            <person name="Howarth C."/>
            <person name="Imamovic A."/>
            <person name="Larimer J."/>
            <person name="McCowen C."/>
            <person name="Montmayeur A."/>
            <person name="Murphy C."/>
            <person name="Neiman D."/>
            <person name="Pearson M."/>
            <person name="Priest M."/>
            <person name="Roberts A."/>
            <person name="Saif S."/>
            <person name="Shea T."/>
            <person name="Sisk P."/>
            <person name="Sykes S."/>
            <person name="Wortman J."/>
            <person name="Nusbaum C."/>
            <person name="Birren B."/>
        </authorList>
    </citation>
    <scope>NUCLEOTIDE SEQUENCE [LARGE SCALE GENOMIC DNA]</scope>
    <source>
        <strain evidence="2 3">ATCC 49720</strain>
    </source>
</reference>
<evidence type="ECO:0000313" key="2">
    <source>
        <dbReference type="EMBL" id="EKS40412.1"/>
    </source>
</evidence>
<evidence type="ECO:0008006" key="4">
    <source>
        <dbReference type="Google" id="ProtNLM"/>
    </source>
</evidence>
<name>K8PCQ1_9BRAD</name>
<accession>K8PCQ1</accession>
<feature type="region of interest" description="Disordered" evidence="1">
    <location>
        <begin position="109"/>
        <end position="145"/>
    </location>
</feature>
<evidence type="ECO:0000256" key="1">
    <source>
        <dbReference type="SAM" id="MobiDB-lite"/>
    </source>
</evidence>
<dbReference type="PATRIC" id="fig|883079.3.peg.884"/>